<dbReference type="SMART" id="SM01294">
    <property type="entry name" value="PKS_PP_betabranch"/>
    <property type="match status" value="1"/>
</dbReference>
<dbReference type="PROSITE" id="PS00012">
    <property type="entry name" value="PHOSPHOPANTETHEINE"/>
    <property type="match status" value="1"/>
</dbReference>
<dbReference type="Gene3D" id="3.10.129.110">
    <property type="entry name" value="Polyketide synthase dehydratase"/>
    <property type="match status" value="1"/>
</dbReference>
<dbReference type="Gene3D" id="3.40.50.11460">
    <property type="match status" value="1"/>
</dbReference>
<dbReference type="GO" id="GO:0004312">
    <property type="term" value="F:fatty acid synthase activity"/>
    <property type="evidence" value="ECO:0007669"/>
    <property type="project" value="TreeGrafter"/>
</dbReference>
<dbReference type="Pfam" id="PF22953">
    <property type="entry name" value="SpnB_Rossmann"/>
    <property type="match status" value="1"/>
</dbReference>
<dbReference type="InterPro" id="IPR049552">
    <property type="entry name" value="PKS_DH_N"/>
</dbReference>
<feature type="compositionally biased region" description="Polar residues" evidence="9">
    <location>
        <begin position="1005"/>
        <end position="1016"/>
    </location>
</feature>
<evidence type="ECO:0000256" key="1">
    <source>
        <dbReference type="ARBA" id="ARBA00004792"/>
    </source>
</evidence>
<dbReference type="InterPro" id="IPR001227">
    <property type="entry name" value="Ac_transferase_dom_sf"/>
</dbReference>
<evidence type="ECO:0000313" key="12">
    <source>
        <dbReference type="EMBL" id="GCE00988.1"/>
    </source>
</evidence>
<keyword evidence="2" id="KW-0596">Phosphopantetheine</keyword>
<dbReference type="SMART" id="SM00823">
    <property type="entry name" value="PKS_PP"/>
    <property type="match status" value="1"/>
</dbReference>
<dbReference type="Gene3D" id="1.10.1200.10">
    <property type="entry name" value="ACP-like"/>
    <property type="match status" value="1"/>
</dbReference>
<reference evidence="12 13" key="1">
    <citation type="submission" date="2018-12" db="EMBL/GenBank/DDBJ databases">
        <title>Draft genome sequence of Embleya hyalina NBRC 13850T.</title>
        <authorList>
            <person name="Komaki H."/>
            <person name="Hosoyama A."/>
            <person name="Kimura A."/>
            <person name="Ichikawa N."/>
            <person name="Tamura T."/>
        </authorList>
    </citation>
    <scope>NUCLEOTIDE SEQUENCE [LARGE SCALE GENOMIC DNA]</scope>
    <source>
        <strain evidence="12 13">NBRC 13850</strain>
    </source>
</reference>
<dbReference type="InterPro" id="IPR057326">
    <property type="entry name" value="KR_dom"/>
</dbReference>
<dbReference type="InterPro" id="IPR020806">
    <property type="entry name" value="PKS_PP-bd"/>
</dbReference>
<dbReference type="Gene3D" id="3.40.50.720">
    <property type="entry name" value="NAD(P)-binding Rossmann-like Domain"/>
    <property type="match status" value="2"/>
</dbReference>
<dbReference type="InterPro" id="IPR020807">
    <property type="entry name" value="PKS_DH"/>
</dbReference>
<protein>
    <submittedName>
        <fullName evidence="12">Polyketide synthase</fullName>
    </submittedName>
</protein>
<dbReference type="InterPro" id="IPR036736">
    <property type="entry name" value="ACP-like_sf"/>
</dbReference>
<dbReference type="InterPro" id="IPR016036">
    <property type="entry name" value="Malonyl_transacylase_ACP-bd"/>
</dbReference>
<evidence type="ECO:0000256" key="4">
    <source>
        <dbReference type="ARBA" id="ARBA00022679"/>
    </source>
</evidence>
<keyword evidence="3" id="KW-0597">Phosphoprotein</keyword>
<dbReference type="PANTHER" id="PTHR43775:SF51">
    <property type="entry name" value="INACTIVE PHENOLPHTHIOCEROL SYNTHESIS POLYKETIDE SYNTHASE TYPE I PKS1-RELATED"/>
    <property type="match status" value="1"/>
</dbReference>
<evidence type="ECO:0000256" key="8">
    <source>
        <dbReference type="PROSITE-ProRule" id="PRU01363"/>
    </source>
</evidence>
<evidence type="ECO:0000259" key="10">
    <source>
        <dbReference type="PROSITE" id="PS50075"/>
    </source>
</evidence>
<dbReference type="Proteomes" id="UP000286931">
    <property type="component" value="Unassembled WGS sequence"/>
</dbReference>
<feature type="region of interest" description="N-terminal hotdog fold" evidence="8">
    <location>
        <begin position="352"/>
        <end position="477"/>
    </location>
</feature>
<dbReference type="InterPro" id="IPR013968">
    <property type="entry name" value="PKS_KR"/>
</dbReference>
<comment type="pathway">
    <text evidence="1">Antibiotic biosynthesis.</text>
</comment>
<feature type="region of interest" description="Disordered" evidence="9">
    <location>
        <begin position="1005"/>
        <end position="1034"/>
    </location>
</feature>
<keyword evidence="6" id="KW-0511">Multifunctional enzyme</keyword>
<dbReference type="SUPFAM" id="SSF52151">
    <property type="entry name" value="FabD/lysophospholipase-like"/>
    <property type="match status" value="1"/>
</dbReference>
<evidence type="ECO:0000259" key="11">
    <source>
        <dbReference type="PROSITE" id="PS52019"/>
    </source>
</evidence>
<dbReference type="InterPro" id="IPR055123">
    <property type="entry name" value="SpnB-like_Rossmann"/>
</dbReference>
<dbReference type="SMART" id="SM00826">
    <property type="entry name" value="PKS_DH"/>
    <property type="match status" value="1"/>
</dbReference>
<dbReference type="InterPro" id="IPR014043">
    <property type="entry name" value="Acyl_transferase_dom"/>
</dbReference>
<dbReference type="SMART" id="SM00822">
    <property type="entry name" value="PKS_KR"/>
    <property type="match status" value="1"/>
</dbReference>
<dbReference type="InterPro" id="IPR006162">
    <property type="entry name" value="Ppantetheine_attach_site"/>
</dbReference>
<keyword evidence="5" id="KW-0045">Antibiotic biosynthesis</keyword>
<dbReference type="GO" id="GO:0017000">
    <property type="term" value="P:antibiotic biosynthetic process"/>
    <property type="evidence" value="ECO:0007669"/>
    <property type="project" value="UniProtKB-KW"/>
</dbReference>
<evidence type="ECO:0000256" key="7">
    <source>
        <dbReference type="ARBA" id="ARBA00023315"/>
    </source>
</evidence>
<dbReference type="InterPro" id="IPR050091">
    <property type="entry name" value="PKS_NRPS_Biosynth_Enz"/>
</dbReference>
<dbReference type="PANTHER" id="PTHR43775">
    <property type="entry name" value="FATTY ACID SYNTHASE"/>
    <property type="match status" value="1"/>
</dbReference>
<keyword evidence="7" id="KW-0012">Acyltransferase</keyword>
<dbReference type="AlphaFoldDB" id="A0A401Z2J0"/>
<dbReference type="EMBL" id="BIFH01000044">
    <property type="protein sequence ID" value="GCE00988.1"/>
    <property type="molecule type" value="Genomic_DNA"/>
</dbReference>
<dbReference type="Pfam" id="PF08659">
    <property type="entry name" value="KR"/>
    <property type="match status" value="1"/>
</dbReference>
<evidence type="ECO:0000256" key="2">
    <source>
        <dbReference type="ARBA" id="ARBA00022450"/>
    </source>
</evidence>
<dbReference type="SUPFAM" id="SSF51735">
    <property type="entry name" value="NAD(P)-binding Rossmann-fold domains"/>
    <property type="match status" value="2"/>
</dbReference>
<evidence type="ECO:0000256" key="3">
    <source>
        <dbReference type="ARBA" id="ARBA00022553"/>
    </source>
</evidence>
<organism evidence="12 13">
    <name type="scientific">Embleya hyalina</name>
    <dbReference type="NCBI Taxonomy" id="516124"/>
    <lineage>
        <taxon>Bacteria</taxon>
        <taxon>Bacillati</taxon>
        <taxon>Actinomycetota</taxon>
        <taxon>Actinomycetes</taxon>
        <taxon>Kitasatosporales</taxon>
        <taxon>Streptomycetaceae</taxon>
        <taxon>Embleya</taxon>
    </lineage>
</organism>
<dbReference type="InterPro" id="IPR009081">
    <property type="entry name" value="PP-bd_ACP"/>
</dbReference>
<dbReference type="FunFam" id="1.10.1200.10:FF:000007">
    <property type="entry name" value="Probable polyketide synthase pks17"/>
    <property type="match status" value="1"/>
</dbReference>
<dbReference type="PROSITE" id="PS50075">
    <property type="entry name" value="CARRIER"/>
    <property type="match status" value="1"/>
</dbReference>
<dbReference type="InterPro" id="IPR016035">
    <property type="entry name" value="Acyl_Trfase/lysoPLipase"/>
</dbReference>
<dbReference type="SUPFAM" id="SSF47336">
    <property type="entry name" value="ACP-like"/>
    <property type="match status" value="1"/>
</dbReference>
<proteinExistence type="predicted"/>
<dbReference type="Pfam" id="PF14765">
    <property type="entry name" value="PS-DH"/>
    <property type="match status" value="1"/>
</dbReference>
<feature type="domain" description="PKS/mFAS DH" evidence="11">
    <location>
        <begin position="352"/>
        <end position="629"/>
    </location>
</feature>
<feature type="domain" description="Carrier" evidence="10">
    <location>
        <begin position="1051"/>
        <end position="1129"/>
    </location>
</feature>
<sequence>MAAGLLECSPVFAEAVAECAAVMDPLVGDWSLLEVLRGGSAGGLERVDVVQPVLFAVMVGLARWWESCGVRPGAVVGHSQGEIAAAHVAGHLSLADAVRVVVLRSRALLGVASSGGGMVSVGVSADRARELVAGDDRLSLAAVNGPTSVVLSGDVDALAAVVEVCGRDGVRARWIPVDYASHSVRMEAVRGEVERLLADVTPQPGRVPMYSTVTGEVVVDPAELGGSYWFENLRRTVELERAVGAATADGLTTFVECSPHPGLVVPLGDTLEALRVDGAVLETLRRGEGGPDRLVAALSAAFVAGVAVDWAGMIVGARVELPTYAFQRRRYWLAEGARSGDPGGLGLAAVGHPLLGAAVRPAQGTGLLFTGRLSTATHPWLADHVVLGSTIVPGTVFVDLALWAGAEAACPVVDELTLHTPLVLPEHGGVHVQVTVDGPDDVGARAVAVYSRPEDAPDDEPWTRHAVGVLVADDDAGPDAAPEVWPPVGAKPVEVADFYRRLVDSGVDYGPAFRGMRAAWRRGDELFADVALPAEEEPDAHRFGVHPALLDAGVQTLRVDPGQVDGDDIRVAFSWHGVRLFAGGATRLRVSCVPSGEGAVSLRVADETGRAVAAIEALTVRAISAEQVRRAGGGRDALFRLVWRASAVSVPVAAPRVAVVGEWDPPGPGGPVDRYPGVAELAAHEGPLPDLVLLPVGRPDPDVPFSERRMRDTTAELAARLEAFVGDERLAAARVVVVTRSAVVVDGDTGLGDPASAAVWGVVRAAQAGHPERIVLVDLDDDPASAAIVAAVASAGGEPQFAVRGGRVWVPGLERVPASGGARSALGTGTVLIAGADRAVGAGVAEHLAGAYGVGRFLLSSADPSGDGSGALAARLREAGAEVVSAAWDGHDPGVLAALVAEHPLVGVVDASGGADGARALHELTVDTDLAFFVLFSSAANLLGSTAHAATAGASAFLDALAGHRRAHGLPGVSLACGTDPLSGLPDLFDEAMCREDAVLVSASTDLTGPGSTSPLLPSRSARGATVPAETPAATDGEALVRRLAALSEEERERELVGLVRAQAAAVLGHAGTGEIGPERAFKEVGFDSLTAVELRNRLIRGTGVGLRSTLVFDFPTPRILARHLSGRLVEAASPAGALLADLDRFEDELHAVLGETEARDRLAERLRRLLARCTAPDESTPAADVSDVQSATDDELFSLVDQGFE</sequence>
<dbReference type="InterPro" id="IPR049551">
    <property type="entry name" value="PKS_DH_C"/>
</dbReference>
<dbReference type="InterPro" id="IPR042104">
    <property type="entry name" value="PKS_dehydratase_sf"/>
</dbReference>
<dbReference type="Pfam" id="PF00550">
    <property type="entry name" value="PP-binding"/>
    <property type="match status" value="1"/>
</dbReference>
<dbReference type="SMART" id="SM00827">
    <property type="entry name" value="PKS_AT"/>
    <property type="match status" value="1"/>
</dbReference>
<dbReference type="Gene3D" id="3.40.366.10">
    <property type="entry name" value="Malonyl-Coenzyme A Acyl Carrier Protein, domain 2"/>
    <property type="match status" value="1"/>
</dbReference>
<evidence type="ECO:0000256" key="5">
    <source>
        <dbReference type="ARBA" id="ARBA00023194"/>
    </source>
</evidence>
<dbReference type="Pfam" id="PF21089">
    <property type="entry name" value="PKS_DH_N"/>
    <property type="match status" value="1"/>
</dbReference>
<evidence type="ECO:0000256" key="6">
    <source>
        <dbReference type="ARBA" id="ARBA00023268"/>
    </source>
</evidence>
<dbReference type="Pfam" id="PF00698">
    <property type="entry name" value="Acyl_transf_1"/>
    <property type="match status" value="1"/>
</dbReference>
<comment type="caution">
    <text evidence="12">The sequence shown here is derived from an EMBL/GenBank/DDBJ whole genome shotgun (WGS) entry which is preliminary data.</text>
</comment>
<evidence type="ECO:0000313" key="13">
    <source>
        <dbReference type="Proteomes" id="UP000286931"/>
    </source>
</evidence>
<gene>
    <name evidence="12" type="primary">rifC</name>
    <name evidence="12" type="ORF">EHYA_08719</name>
</gene>
<feature type="region of interest" description="C-terminal hotdog fold" evidence="8">
    <location>
        <begin position="490"/>
        <end position="629"/>
    </location>
</feature>
<dbReference type="GO" id="GO:0031177">
    <property type="term" value="F:phosphopantetheine binding"/>
    <property type="evidence" value="ECO:0007669"/>
    <property type="project" value="InterPro"/>
</dbReference>
<dbReference type="GO" id="GO:0006633">
    <property type="term" value="P:fatty acid biosynthetic process"/>
    <property type="evidence" value="ECO:0007669"/>
    <property type="project" value="TreeGrafter"/>
</dbReference>
<dbReference type="InterPro" id="IPR049900">
    <property type="entry name" value="PKS_mFAS_DH"/>
</dbReference>
<evidence type="ECO:0000256" key="9">
    <source>
        <dbReference type="SAM" id="MobiDB-lite"/>
    </source>
</evidence>
<feature type="active site" description="Proton acceptor; for dehydratase activity" evidence="8">
    <location>
        <position position="384"/>
    </location>
</feature>
<accession>A0A401Z2J0</accession>
<feature type="active site" description="Proton donor; for dehydratase activity" evidence="8">
    <location>
        <position position="551"/>
    </location>
</feature>
<keyword evidence="13" id="KW-1185">Reference proteome</keyword>
<dbReference type="InterPro" id="IPR036291">
    <property type="entry name" value="NAD(P)-bd_dom_sf"/>
</dbReference>
<dbReference type="SUPFAM" id="SSF55048">
    <property type="entry name" value="Probable ACP-binding domain of malonyl-CoA ACP transacylase"/>
    <property type="match status" value="1"/>
</dbReference>
<name>A0A401Z2J0_9ACTN</name>
<keyword evidence="4" id="KW-0808">Transferase</keyword>
<dbReference type="PROSITE" id="PS52019">
    <property type="entry name" value="PKS_MFAS_DH"/>
    <property type="match status" value="1"/>
</dbReference>